<keyword evidence="2" id="KW-0472">Membrane</keyword>
<name>A0A284RSU0_ARMOS</name>
<dbReference type="EMBL" id="FUEG01000015">
    <property type="protein sequence ID" value="SJL11833.1"/>
    <property type="molecule type" value="Genomic_DNA"/>
</dbReference>
<dbReference type="STRING" id="47428.A0A284RSU0"/>
<dbReference type="PANTHER" id="PTHR46579">
    <property type="entry name" value="F5/8 TYPE C DOMAIN-CONTAINING PROTEIN-RELATED"/>
    <property type="match status" value="1"/>
</dbReference>
<organism evidence="3 4">
    <name type="scientific">Armillaria ostoyae</name>
    <name type="common">Armillaria root rot fungus</name>
    <dbReference type="NCBI Taxonomy" id="47428"/>
    <lineage>
        <taxon>Eukaryota</taxon>
        <taxon>Fungi</taxon>
        <taxon>Dikarya</taxon>
        <taxon>Basidiomycota</taxon>
        <taxon>Agaricomycotina</taxon>
        <taxon>Agaricomycetes</taxon>
        <taxon>Agaricomycetidae</taxon>
        <taxon>Agaricales</taxon>
        <taxon>Marasmiineae</taxon>
        <taxon>Physalacriaceae</taxon>
        <taxon>Armillaria</taxon>
    </lineage>
</organism>
<evidence type="ECO:0000313" key="4">
    <source>
        <dbReference type="Proteomes" id="UP000219338"/>
    </source>
</evidence>
<dbReference type="OrthoDB" id="2998386at2759"/>
<sequence>MSNRFCTCSTYCSIVDPNTGIRRSGALLPSLMYQNHQCDQALNQATQSMHEPIQAPLLPDIPFPSLLQHLTNEVKLRIKFMVLPSVLSFHHPPTRDVAKIFEYPSVDPIPDPNSGDFALSYAISSNSTILAHESRLIEILRTLNNNAASEDREQLEDLIKQELYGIWQFKEREWNRQQSVVTDDADLDHAGVSYNTDIYFKPYRPRSSGVRVFLLAMAAAMLIYHVSRRVIRLILIAFRLSQKVHNSSPSVAQETPINPHSFLKDFHLDPVTATYICCQSCYALYQYDAARKAKPGAEIPLFCTNKPTPTSPVCKHPLWKEIQIGTTRRDVPRLKYVHRSLKDWLGRILARPGMENVLDRCTQSLQKENMEDIHDSPAWHLFLGPDGQPFITTGKLKGEGRYIFSFGMDSFNLFQAKQAKQSVSSMAIYLILLNLPPELRYLPENIYLAGVVPGHPPLDAINHFLALVVDEFVEFWDPGVRFTRTYNHSKGVLCRAAIMPVVCDMPAARQASGFSSPTSTFFCTQDELRIQKIFVIDRDQWPRCDADEHRRRAMLWRDAETEEVRASLFEKYQVHWSELLRLEYWNPILFTVIDSMHLGPLGLFPDHCRVVWGIDVSIEGGDGTEVSKPPVRPSQTLMRQCLEIIRDFGDSANMLEKKLSNGPKKAVLWHICRDNGLSYGGKKAQLIDNIIEWRREVSTDDIVIPPLEHTPAATPEPSMGSHQPSQTPSNSSLFTQFYTPTASTPVPTASTVTQHGGYPTTSSLQVPNEGAFIALPQGSTRWILDPGPSSQGVAGTSLDASSHTTVGASHVHHPTPIATQNFNFGSSPVNSQGVFIFGRSGDLELDEIITPHGGTIHYISGDAQAPDEHRSKWPRVQRTPANRHEVRPTNVAEKKVKWLNGTLTKSMASSLRQSELVALCRDLRLDYPANYDKNTLITILMGSMGSNGKSEGEKAKPRHVLGKSVMEEI</sequence>
<evidence type="ECO:0000256" key="1">
    <source>
        <dbReference type="SAM" id="MobiDB-lite"/>
    </source>
</evidence>
<evidence type="ECO:0000313" key="3">
    <source>
        <dbReference type="EMBL" id="SJL11833.1"/>
    </source>
</evidence>
<dbReference type="PANTHER" id="PTHR46579:SF2">
    <property type="entry name" value="C2H2-TYPE DOMAIN-CONTAINING PROTEIN"/>
    <property type="match status" value="1"/>
</dbReference>
<dbReference type="Pfam" id="PF02992">
    <property type="entry name" value="Transposase_21"/>
    <property type="match status" value="1"/>
</dbReference>
<feature type="region of interest" description="Disordered" evidence="1">
    <location>
        <begin position="945"/>
        <end position="969"/>
    </location>
</feature>
<dbReference type="Proteomes" id="UP000219338">
    <property type="component" value="Unassembled WGS sequence"/>
</dbReference>
<feature type="region of interest" description="Disordered" evidence="1">
    <location>
        <begin position="706"/>
        <end position="740"/>
    </location>
</feature>
<gene>
    <name evidence="3" type="ORF">ARMOST_15244</name>
</gene>
<accession>A0A284RSU0</accession>
<proteinExistence type="predicted"/>
<keyword evidence="4" id="KW-1185">Reference proteome</keyword>
<feature type="compositionally biased region" description="Polar residues" evidence="1">
    <location>
        <begin position="720"/>
        <end position="738"/>
    </location>
</feature>
<keyword evidence="2" id="KW-1133">Transmembrane helix</keyword>
<evidence type="ECO:0000256" key="2">
    <source>
        <dbReference type="SAM" id="Phobius"/>
    </source>
</evidence>
<reference evidence="4" key="1">
    <citation type="journal article" date="2017" name="Nat. Ecol. Evol.">
        <title>Genome expansion and lineage-specific genetic innovations in the forest pathogenic fungi Armillaria.</title>
        <authorList>
            <person name="Sipos G."/>
            <person name="Prasanna A.N."/>
            <person name="Walter M.C."/>
            <person name="O'Connor E."/>
            <person name="Balint B."/>
            <person name="Krizsan K."/>
            <person name="Kiss B."/>
            <person name="Hess J."/>
            <person name="Varga T."/>
            <person name="Slot J."/>
            <person name="Riley R."/>
            <person name="Boka B."/>
            <person name="Rigling D."/>
            <person name="Barry K."/>
            <person name="Lee J."/>
            <person name="Mihaltcheva S."/>
            <person name="LaButti K."/>
            <person name="Lipzen A."/>
            <person name="Waldron R."/>
            <person name="Moloney N.M."/>
            <person name="Sperisen C."/>
            <person name="Kredics L."/>
            <person name="Vagvoelgyi C."/>
            <person name="Patrignani A."/>
            <person name="Fitzpatrick D."/>
            <person name="Nagy I."/>
            <person name="Doyle S."/>
            <person name="Anderson J.B."/>
            <person name="Grigoriev I.V."/>
            <person name="Gueldener U."/>
            <person name="Muensterkoetter M."/>
            <person name="Nagy L.G."/>
        </authorList>
    </citation>
    <scope>NUCLEOTIDE SEQUENCE [LARGE SCALE GENOMIC DNA]</scope>
    <source>
        <strain evidence="4">C18/9</strain>
    </source>
</reference>
<protein>
    <recommendedName>
        <fullName evidence="5">SAP domain-containing protein</fullName>
    </recommendedName>
</protein>
<dbReference type="AlphaFoldDB" id="A0A284RSU0"/>
<dbReference type="InterPro" id="IPR004242">
    <property type="entry name" value="Transposase_21"/>
</dbReference>
<feature type="transmembrane region" description="Helical" evidence="2">
    <location>
        <begin position="209"/>
        <end position="227"/>
    </location>
</feature>
<feature type="region of interest" description="Disordered" evidence="1">
    <location>
        <begin position="745"/>
        <end position="764"/>
    </location>
</feature>
<keyword evidence="2" id="KW-0812">Transmembrane</keyword>
<evidence type="ECO:0008006" key="5">
    <source>
        <dbReference type="Google" id="ProtNLM"/>
    </source>
</evidence>